<comment type="caution">
    <text evidence="2">The sequence shown here is derived from an EMBL/GenBank/DDBJ whole genome shotgun (WGS) entry which is preliminary data.</text>
</comment>
<evidence type="ECO:0000313" key="2">
    <source>
        <dbReference type="EMBL" id="KAJ8486966.1"/>
    </source>
</evidence>
<evidence type="ECO:0000256" key="1">
    <source>
        <dbReference type="SAM" id="MobiDB-lite"/>
    </source>
</evidence>
<organism evidence="2 3">
    <name type="scientific">Trametes cubensis</name>
    <dbReference type="NCBI Taxonomy" id="1111947"/>
    <lineage>
        <taxon>Eukaryota</taxon>
        <taxon>Fungi</taxon>
        <taxon>Dikarya</taxon>
        <taxon>Basidiomycota</taxon>
        <taxon>Agaricomycotina</taxon>
        <taxon>Agaricomycetes</taxon>
        <taxon>Polyporales</taxon>
        <taxon>Polyporaceae</taxon>
        <taxon>Trametes</taxon>
    </lineage>
</organism>
<feature type="compositionally biased region" description="Pro residues" evidence="1">
    <location>
        <begin position="79"/>
        <end position="91"/>
    </location>
</feature>
<dbReference type="Proteomes" id="UP001215151">
    <property type="component" value="Unassembled WGS sequence"/>
</dbReference>
<dbReference type="AlphaFoldDB" id="A0AAD7TY69"/>
<sequence>MSTVCLGCRKSFTQSGFGNHLAQTKKPACKAFAATFDRPLGPQPDLGEIDFNQQPIPYEGDYFGPHIDLEHDENEQEPEPPVPAPSAPSTPPSEQASDNVPPTTASAAIRDNAETGSHPHRSARPMSNTFLLEWELARWAMLRGPGSTAFSELLAIPGLVERLDLSYKTTQELEKIVDMQLSSGRPRFVRQEIELDGETFEVYFRDVVECIKALFSDPELAPFLLLVPERHYADADRTVRVYFEMNTGKWWWVTQVQVWCPYGWAIQADFKDGFVPIQTELEKLRPGATVVPILISSDKTQLTLIGNKTAYPVYMTLGNLPKSIRSKPSRRGQILLAYLPTTRLEHMKSTAGRRRGLANLFHACLTHVLKPLVALGVTGFDLVSGDGIIRRGHPILATYIGDYPEQLLVTGIKSGECPKCTVPRNAELQFGGCNSYAY</sequence>
<gene>
    <name evidence="2" type="ORF">ONZ51_g4471</name>
</gene>
<keyword evidence="3" id="KW-1185">Reference proteome</keyword>
<dbReference type="InterPro" id="IPR041078">
    <property type="entry name" value="Plavaka"/>
</dbReference>
<feature type="region of interest" description="Disordered" evidence="1">
    <location>
        <begin position="40"/>
        <end position="104"/>
    </location>
</feature>
<evidence type="ECO:0000313" key="3">
    <source>
        <dbReference type="Proteomes" id="UP001215151"/>
    </source>
</evidence>
<name>A0AAD7TY69_9APHY</name>
<protein>
    <submittedName>
        <fullName evidence="2">Uncharacterized protein</fullName>
    </submittedName>
</protein>
<dbReference type="EMBL" id="JAPEVG010000087">
    <property type="protein sequence ID" value="KAJ8486966.1"/>
    <property type="molecule type" value="Genomic_DNA"/>
</dbReference>
<dbReference type="Pfam" id="PF18759">
    <property type="entry name" value="Plavaka"/>
    <property type="match status" value="1"/>
</dbReference>
<reference evidence="2" key="1">
    <citation type="submission" date="2022-11" db="EMBL/GenBank/DDBJ databases">
        <title>Genome Sequence of Cubamyces cubensis.</title>
        <authorList>
            <person name="Buettner E."/>
        </authorList>
    </citation>
    <scope>NUCLEOTIDE SEQUENCE</scope>
    <source>
        <strain evidence="2">MPL-01</strain>
    </source>
</reference>
<accession>A0AAD7TY69</accession>
<proteinExistence type="predicted"/>